<feature type="region of interest" description="Disordered" evidence="6">
    <location>
        <begin position="1"/>
        <end position="33"/>
    </location>
</feature>
<dbReference type="InterPro" id="IPR051370">
    <property type="entry name" value="PPIase_Pin1"/>
</dbReference>
<feature type="domain" description="PpiC" evidence="7">
    <location>
        <begin position="227"/>
        <end position="339"/>
    </location>
</feature>
<dbReference type="Proteomes" id="UP001231518">
    <property type="component" value="Chromosome 1"/>
</dbReference>
<comment type="caution">
    <text evidence="8">The sequence shown here is derived from an EMBL/GenBank/DDBJ whole genome shotgun (WGS) entry which is preliminary data.</text>
</comment>
<dbReference type="GO" id="GO:0005634">
    <property type="term" value="C:nucleus"/>
    <property type="evidence" value="ECO:0007669"/>
    <property type="project" value="TreeGrafter"/>
</dbReference>
<keyword evidence="4 5" id="KW-0413">Isomerase</keyword>
<evidence type="ECO:0000313" key="9">
    <source>
        <dbReference type="Proteomes" id="UP001231518"/>
    </source>
</evidence>
<dbReference type="EC" id="5.2.1.8" evidence="2"/>
<dbReference type="InterPro" id="IPR000297">
    <property type="entry name" value="PPIase_PpiC"/>
</dbReference>
<gene>
    <name evidence="8" type="ORF">PYW07_000513</name>
</gene>
<comment type="catalytic activity">
    <reaction evidence="1">
        <text>[protein]-peptidylproline (omega=180) = [protein]-peptidylproline (omega=0)</text>
        <dbReference type="Rhea" id="RHEA:16237"/>
        <dbReference type="Rhea" id="RHEA-COMP:10747"/>
        <dbReference type="Rhea" id="RHEA-COMP:10748"/>
        <dbReference type="ChEBI" id="CHEBI:83833"/>
        <dbReference type="ChEBI" id="CHEBI:83834"/>
        <dbReference type="EC" id="5.2.1.8"/>
    </reaction>
</comment>
<feature type="compositionally biased region" description="Basic and acidic residues" evidence="6">
    <location>
        <begin position="243"/>
        <end position="253"/>
    </location>
</feature>
<evidence type="ECO:0000259" key="7">
    <source>
        <dbReference type="PROSITE" id="PS50198"/>
    </source>
</evidence>
<name>A0AAD7Z315_MYTSE</name>
<dbReference type="GO" id="GO:0003755">
    <property type="term" value="F:peptidyl-prolyl cis-trans isomerase activity"/>
    <property type="evidence" value="ECO:0007669"/>
    <property type="project" value="UniProtKB-KW"/>
</dbReference>
<evidence type="ECO:0000256" key="5">
    <source>
        <dbReference type="PROSITE-ProRule" id="PRU00278"/>
    </source>
</evidence>
<dbReference type="PROSITE" id="PS50198">
    <property type="entry name" value="PPIC_PPIASE_2"/>
    <property type="match status" value="1"/>
</dbReference>
<feature type="compositionally biased region" description="Basic and acidic residues" evidence="6">
    <location>
        <begin position="172"/>
        <end position="191"/>
    </location>
</feature>
<evidence type="ECO:0000256" key="2">
    <source>
        <dbReference type="ARBA" id="ARBA00013194"/>
    </source>
</evidence>
<dbReference type="PANTHER" id="PTHR10657">
    <property type="entry name" value="PEPTIDYL-PROLYL CIS-TRANS ISOMERASE"/>
    <property type="match status" value="1"/>
</dbReference>
<dbReference type="PANTHER" id="PTHR10657:SF4">
    <property type="entry name" value="PEPTIDYL-PROLYL CIS-TRANS ISOMERASE-RELATED"/>
    <property type="match status" value="1"/>
</dbReference>
<organism evidence="8 9">
    <name type="scientific">Mythimna separata</name>
    <name type="common">Oriental armyworm</name>
    <name type="synonym">Pseudaletia separata</name>
    <dbReference type="NCBI Taxonomy" id="271217"/>
    <lineage>
        <taxon>Eukaryota</taxon>
        <taxon>Metazoa</taxon>
        <taxon>Ecdysozoa</taxon>
        <taxon>Arthropoda</taxon>
        <taxon>Hexapoda</taxon>
        <taxon>Insecta</taxon>
        <taxon>Pterygota</taxon>
        <taxon>Neoptera</taxon>
        <taxon>Endopterygota</taxon>
        <taxon>Lepidoptera</taxon>
        <taxon>Glossata</taxon>
        <taxon>Ditrysia</taxon>
        <taxon>Noctuoidea</taxon>
        <taxon>Noctuidae</taxon>
        <taxon>Noctuinae</taxon>
        <taxon>Hadenini</taxon>
        <taxon>Mythimna</taxon>
    </lineage>
</organism>
<feature type="compositionally biased region" description="Low complexity" evidence="6">
    <location>
        <begin position="1"/>
        <end position="30"/>
    </location>
</feature>
<evidence type="ECO:0000256" key="6">
    <source>
        <dbReference type="SAM" id="MobiDB-lite"/>
    </source>
</evidence>
<proteinExistence type="predicted"/>
<feature type="region of interest" description="Disordered" evidence="6">
    <location>
        <begin position="159"/>
        <end position="253"/>
    </location>
</feature>
<keyword evidence="3 5" id="KW-0697">Rotamase</keyword>
<evidence type="ECO:0000256" key="1">
    <source>
        <dbReference type="ARBA" id="ARBA00000971"/>
    </source>
</evidence>
<sequence>MSAASSSGGRSVARASTPAPSQSSENTSDQSSKDWLREAVRLLNSADRSARAAHLAFRSSSAFLRPAENLATASAISMGSAANCILAASSHLCSIAKGPNSPVPGLFFAIRRASISVCGGTRVQSSQTPLGRAMRSTAISLAITAASFEEAALEAAMPATGTVTLRPRRERSRSPRTENPRDSVPRSETSRSRSSRSRARRDARSSRGGTSSDGSRRQAPRNGTQRERNAKISHILIKHKESRRPIDNNDKPVTRTKDQAMLMVIDIHEKISKDLITFADAAFSYSECTSARHLGDIQKQFNTGRVQKSFEDAAYALVPGQVSHIIESNSGYHILQRRE</sequence>
<dbReference type="Gene3D" id="3.10.50.40">
    <property type="match status" value="1"/>
</dbReference>
<reference evidence="8" key="1">
    <citation type="submission" date="2023-03" db="EMBL/GenBank/DDBJ databases">
        <title>Chromosome-level genomes of two armyworms, Mythimna separata and Mythimna loreyi, provide insights into the biosynthesis and reception of sex pheromones.</title>
        <authorList>
            <person name="Zhao H."/>
        </authorList>
    </citation>
    <scope>NUCLEOTIDE SEQUENCE</scope>
    <source>
        <strain evidence="8">BeijingLab</strain>
        <tissue evidence="8">Pupa</tissue>
    </source>
</reference>
<protein>
    <recommendedName>
        <fullName evidence="2">peptidylprolyl isomerase</fullName>
        <ecNumber evidence="2">5.2.1.8</ecNumber>
    </recommendedName>
</protein>
<dbReference type="Pfam" id="PF00639">
    <property type="entry name" value="Rotamase"/>
    <property type="match status" value="1"/>
</dbReference>
<evidence type="ECO:0000256" key="4">
    <source>
        <dbReference type="ARBA" id="ARBA00023235"/>
    </source>
</evidence>
<keyword evidence="9" id="KW-1185">Reference proteome</keyword>
<evidence type="ECO:0000313" key="8">
    <source>
        <dbReference type="EMBL" id="KAJ8737242.1"/>
    </source>
</evidence>
<dbReference type="EMBL" id="JARGEI010000001">
    <property type="protein sequence ID" value="KAJ8737242.1"/>
    <property type="molecule type" value="Genomic_DNA"/>
</dbReference>
<dbReference type="SUPFAM" id="SSF54534">
    <property type="entry name" value="FKBP-like"/>
    <property type="match status" value="1"/>
</dbReference>
<dbReference type="AlphaFoldDB" id="A0AAD7Z315"/>
<accession>A0AAD7Z315</accession>
<dbReference type="InterPro" id="IPR046357">
    <property type="entry name" value="PPIase_dom_sf"/>
</dbReference>
<dbReference type="GO" id="GO:0005829">
    <property type="term" value="C:cytosol"/>
    <property type="evidence" value="ECO:0007669"/>
    <property type="project" value="TreeGrafter"/>
</dbReference>
<evidence type="ECO:0000256" key="3">
    <source>
        <dbReference type="ARBA" id="ARBA00023110"/>
    </source>
</evidence>